<gene>
    <name evidence="2" type="ORF">P9989_14735</name>
</gene>
<evidence type="ECO:0000313" key="3">
    <source>
        <dbReference type="Proteomes" id="UP001221597"/>
    </source>
</evidence>
<keyword evidence="1" id="KW-0812">Transmembrane</keyword>
<protein>
    <submittedName>
        <fullName evidence="2">Uncharacterized protein</fullName>
    </submittedName>
</protein>
<keyword evidence="1" id="KW-1133">Transmembrane helix</keyword>
<dbReference type="RefSeq" id="WP_283075628.1">
    <property type="nucleotide sequence ID" value="NZ_CP121671.1"/>
</dbReference>
<dbReference type="EMBL" id="CP121671">
    <property type="protein sequence ID" value="WFT73620.1"/>
    <property type="molecule type" value="Genomic_DNA"/>
</dbReference>
<proteinExistence type="predicted"/>
<feature type="transmembrane region" description="Helical" evidence="1">
    <location>
        <begin position="38"/>
        <end position="54"/>
    </location>
</feature>
<keyword evidence="3" id="KW-1185">Reference proteome</keyword>
<organism evidence="2 3">
    <name type="scientific">Halobacillus naozhouensis</name>
    <dbReference type="NCBI Taxonomy" id="554880"/>
    <lineage>
        <taxon>Bacteria</taxon>
        <taxon>Bacillati</taxon>
        <taxon>Bacillota</taxon>
        <taxon>Bacilli</taxon>
        <taxon>Bacillales</taxon>
        <taxon>Bacillaceae</taxon>
        <taxon>Halobacillus</taxon>
    </lineage>
</organism>
<keyword evidence="1" id="KW-0472">Membrane</keyword>
<reference evidence="2 3" key="1">
    <citation type="submission" date="2023-04" db="EMBL/GenBank/DDBJ databases">
        <title>Genome sequence of Halobacillus naozhouensis KACC 21980.</title>
        <authorList>
            <person name="Kim S."/>
            <person name="Heo J."/>
            <person name="Kwon S.-W."/>
        </authorList>
    </citation>
    <scope>NUCLEOTIDE SEQUENCE [LARGE SCALE GENOMIC DNA]</scope>
    <source>
        <strain evidence="2 3">KCTC 13234</strain>
    </source>
</reference>
<sequence>MDGAIITFIFTLTVVLIINFTGHRLIVNKGEVLGGKTITILLVQSLTITIILSFV</sequence>
<name>A0ABY8IU63_9BACI</name>
<evidence type="ECO:0000313" key="2">
    <source>
        <dbReference type="EMBL" id="WFT73620.1"/>
    </source>
</evidence>
<evidence type="ECO:0000256" key="1">
    <source>
        <dbReference type="SAM" id="Phobius"/>
    </source>
</evidence>
<feature type="transmembrane region" description="Helical" evidence="1">
    <location>
        <begin position="6"/>
        <end position="26"/>
    </location>
</feature>
<accession>A0ABY8IU63</accession>
<dbReference type="Proteomes" id="UP001221597">
    <property type="component" value="Chromosome"/>
</dbReference>